<name>A0ABW4MB24_9SPHN</name>
<accession>A0ABW4MB24</accession>
<comment type="caution">
    <text evidence="3">The sequence shown here is derived from an EMBL/GenBank/DDBJ whole genome shotgun (WGS) entry which is preliminary data.</text>
</comment>
<feature type="compositionally biased region" description="Basic and acidic residues" evidence="1">
    <location>
        <begin position="29"/>
        <end position="43"/>
    </location>
</feature>
<evidence type="ECO:0000313" key="4">
    <source>
        <dbReference type="Proteomes" id="UP001597215"/>
    </source>
</evidence>
<gene>
    <name evidence="3" type="ORF">ACFSAG_04185</name>
</gene>
<dbReference type="EMBL" id="JBHUEL010000003">
    <property type="protein sequence ID" value="MFD1766040.1"/>
    <property type="molecule type" value="Genomic_DNA"/>
</dbReference>
<dbReference type="Proteomes" id="UP001597215">
    <property type="component" value="Unassembled WGS sequence"/>
</dbReference>
<feature type="region of interest" description="Disordered" evidence="1">
    <location>
        <begin position="18"/>
        <end position="57"/>
    </location>
</feature>
<organism evidence="3 4">
    <name type="scientific">Sphingorhabdus buctiana</name>
    <dbReference type="NCBI Taxonomy" id="1508805"/>
    <lineage>
        <taxon>Bacteria</taxon>
        <taxon>Pseudomonadati</taxon>
        <taxon>Pseudomonadota</taxon>
        <taxon>Alphaproteobacteria</taxon>
        <taxon>Sphingomonadales</taxon>
        <taxon>Sphingomonadaceae</taxon>
        <taxon>Sphingorhabdus</taxon>
    </lineage>
</organism>
<keyword evidence="4" id="KW-1185">Reference proteome</keyword>
<reference evidence="4" key="1">
    <citation type="journal article" date="2019" name="Int. J. Syst. Evol. Microbiol.">
        <title>The Global Catalogue of Microorganisms (GCM) 10K type strain sequencing project: providing services to taxonomists for standard genome sequencing and annotation.</title>
        <authorList>
            <consortium name="The Broad Institute Genomics Platform"/>
            <consortium name="The Broad Institute Genome Sequencing Center for Infectious Disease"/>
            <person name="Wu L."/>
            <person name="Ma J."/>
        </authorList>
    </citation>
    <scope>NUCLEOTIDE SEQUENCE [LARGE SCALE GENOMIC DNA]</scope>
    <source>
        <strain evidence="4">CGMCC 1.12449</strain>
    </source>
</reference>
<evidence type="ECO:0000256" key="1">
    <source>
        <dbReference type="SAM" id="MobiDB-lite"/>
    </source>
</evidence>
<feature type="signal peptide" evidence="2">
    <location>
        <begin position="1"/>
        <end position="19"/>
    </location>
</feature>
<evidence type="ECO:0000256" key="2">
    <source>
        <dbReference type="SAM" id="SignalP"/>
    </source>
</evidence>
<evidence type="ECO:0008006" key="5">
    <source>
        <dbReference type="Google" id="ProtNLM"/>
    </source>
</evidence>
<proteinExistence type="predicted"/>
<dbReference type="RefSeq" id="WP_381511646.1">
    <property type="nucleotide sequence ID" value="NZ_JBHUEL010000003.1"/>
</dbReference>
<keyword evidence="2" id="KW-0732">Signal</keyword>
<feature type="chain" id="PRO_5045222110" description="Argininosuccinate lyase" evidence="2">
    <location>
        <begin position="20"/>
        <end position="57"/>
    </location>
</feature>
<protein>
    <recommendedName>
        <fullName evidence="5">Argininosuccinate lyase</fullName>
    </recommendedName>
</protein>
<sequence length="57" mass="5892">MRSCVLLFVLLAACGPAPTDPGPGGVTVEDAKALDKAAERLEAEQADPPTLSDQVKK</sequence>
<evidence type="ECO:0000313" key="3">
    <source>
        <dbReference type="EMBL" id="MFD1766040.1"/>
    </source>
</evidence>